<dbReference type="PANTHER" id="PTHR30050:SF2">
    <property type="entry name" value="CHROMOSOMAL REPLICATION INITIATOR PROTEIN DNAA"/>
    <property type="match status" value="1"/>
</dbReference>
<dbReference type="SUPFAM" id="SSF52540">
    <property type="entry name" value="P-loop containing nucleoside triphosphate hydrolases"/>
    <property type="match status" value="1"/>
</dbReference>
<gene>
    <name evidence="2" type="ORF">HDA41_005799</name>
</gene>
<name>A0A7W9H8W5_9ACTN</name>
<feature type="domain" description="Chromosomal replication initiator protein DnaA ATPAse" evidence="1">
    <location>
        <begin position="2"/>
        <end position="47"/>
    </location>
</feature>
<dbReference type="PANTHER" id="PTHR30050">
    <property type="entry name" value="CHROMOSOMAL REPLICATION INITIATOR PROTEIN DNAA"/>
    <property type="match status" value="1"/>
</dbReference>
<dbReference type="GO" id="GO:0003688">
    <property type="term" value="F:DNA replication origin binding"/>
    <property type="evidence" value="ECO:0007669"/>
    <property type="project" value="TreeGrafter"/>
</dbReference>
<dbReference type="InterPro" id="IPR013317">
    <property type="entry name" value="DnaA_dom"/>
</dbReference>
<protein>
    <submittedName>
        <fullName evidence="2">Chromosomal replication initiation ATPase DnaA</fullName>
    </submittedName>
</protein>
<dbReference type="EMBL" id="JACHNE010000001">
    <property type="protein sequence ID" value="MBB5797835.1"/>
    <property type="molecule type" value="Genomic_DNA"/>
</dbReference>
<dbReference type="GO" id="GO:0005886">
    <property type="term" value="C:plasma membrane"/>
    <property type="evidence" value="ECO:0007669"/>
    <property type="project" value="TreeGrafter"/>
</dbReference>
<dbReference type="Gene3D" id="3.40.50.300">
    <property type="entry name" value="P-loop containing nucleotide triphosphate hydrolases"/>
    <property type="match status" value="1"/>
</dbReference>
<dbReference type="AlphaFoldDB" id="A0A7W9H8W5"/>
<dbReference type="Proteomes" id="UP000590647">
    <property type="component" value="Unassembled WGS sequence"/>
</dbReference>
<dbReference type="Pfam" id="PF00308">
    <property type="entry name" value="Bac_DnaA"/>
    <property type="match status" value="1"/>
</dbReference>
<dbReference type="Gene3D" id="1.10.8.60">
    <property type="match status" value="1"/>
</dbReference>
<proteinExistence type="predicted"/>
<comment type="caution">
    <text evidence="2">The sequence shown here is derived from an EMBL/GenBank/DDBJ whole genome shotgun (WGS) entry which is preliminary data.</text>
</comment>
<dbReference type="GO" id="GO:0006270">
    <property type="term" value="P:DNA replication initiation"/>
    <property type="evidence" value="ECO:0007669"/>
    <property type="project" value="TreeGrafter"/>
</dbReference>
<organism evidence="2 3">
    <name type="scientific">Streptomyces caelestis</name>
    <dbReference type="NCBI Taxonomy" id="36816"/>
    <lineage>
        <taxon>Bacteria</taxon>
        <taxon>Bacillati</taxon>
        <taxon>Actinomycetota</taxon>
        <taxon>Actinomycetes</taxon>
        <taxon>Kitasatosporales</taxon>
        <taxon>Streptomycetaceae</taxon>
        <taxon>Streptomyces</taxon>
    </lineage>
</organism>
<reference evidence="2 3" key="1">
    <citation type="submission" date="2020-08" db="EMBL/GenBank/DDBJ databases">
        <title>Sequencing the genomes of 1000 actinobacteria strains.</title>
        <authorList>
            <person name="Klenk H.-P."/>
        </authorList>
    </citation>
    <scope>NUCLEOTIDE SEQUENCE [LARGE SCALE GENOMIC DNA]</scope>
    <source>
        <strain evidence="2 3">DSM 40084</strain>
    </source>
</reference>
<sequence length="161" mass="18159">MREELLHTFGALHSANKQIVPSSDRPPKQLTHLGDRLRSRLESGLITHVQPPDQQARVALLQRRVEREQLAAPPEVLEYVASQVQRNVREREGALIRVTAFASLNRQQVDVRLAEVVLRDLVPDRVPTREEDVARLIIAQTADYFGVTADDVCGKERGRAT</sequence>
<evidence type="ECO:0000313" key="2">
    <source>
        <dbReference type="EMBL" id="MBB5797835.1"/>
    </source>
</evidence>
<evidence type="ECO:0000313" key="3">
    <source>
        <dbReference type="Proteomes" id="UP000590647"/>
    </source>
</evidence>
<dbReference type="InterPro" id="IPR027417">
    <property type="entry name" value="P-loop_NTPase"/>
</dbReference>
<keyword evidence="3" id="KW-1185">Reference proteome</keyword>
<evidence type="ECO:0000259" key="1">
    <source>
        <dbReference type="Pfam" id="PF00308"/>
    </source>
</evidence>
<accession>A0A7W9H8W5</accession>